<evidence type="ECO:0000256" key="6">
    <source>
        <dbReference type="SAM" id="SignalP"/>
    </source>
</evidence>
<evidence type="ECO:0000256" key="3">
    <source>
        <dbReference type="ARBA" id="ARBA00022729"/>
    </source>
</evidence>
<keyword evidence="4" id="KW-0472">Membrane</keyword>
<evidence type="ECO:0000256" key="2">
    <source>
        <dbReference type="ARBA" id="ARBA00005722"/>
    </source>
</evidence>
<gene>
    <name evidence="7" type="ORF">J1C56_01395</name>
</gene>
<evidence type="ECO:0000256" key="1">
    <source>
        <dbReference type="ARBA" id="ARBA00004442"/>
    </source>
</evidence>
<keyword evidence="5" id="KW-0998">Cell outer membrane</keyword>
<dbReference type="RefSeq" id="WP_214385294.1">
    <property type="nucleotide sequence ID" value="NZ_JAFLWW010000001.1"/>
</dbReference>
<dbReference type="GO" id="GO:0009279">
    <property type="term" value="C:cell outer membrane"/>
    <property type="evidence" value="ECO:0007669"/>
    <property type="project" value="UniProtKB-SubCell"/>
</dbReference>
<dbReference type="Proteomes" id="UP001138921">
    <property type="component" value="Unassembled WGS sequence"/>
</dbReference>
<comment type="similarity">
    <text evidence="2">Belongs to the MipA/OmpV family.</text>
</comment>
<comment type="caution">
    <text evidence="7">The sequence shown here is derived from an EMBL/GenBank/DDBJ whole genome shotgun (WGS) entry which is preliminary data.</text>
</comment>
<reference evidence="7" key="2">
    <citation type="submission" date="2021-03" db="EMBL/GenBank/DDBJ databases">
        <authorList>
            <person name="Artuso I."/>
            <person name="Turrini P."/>
            <person name="Pirolo M."/>
            <person name="Lugli G.A."/>
            <person name="Ventura M."/>
            <person name="Visca P."/>
        </authorList>
    </citation>
    <scope>NUCLEOTIDE SEQUENCE</scope>
    <source>
        <strain evidence="7">LMG 26462</strain>
    </source>
</reference>
<dbReference type="AlphaFoldDB" id="A0A9X1A6G6"/>
<accession>A0A9X1A6G6</accession>
<reference evidence="7" key="1">
    <citation type="journal article" date="2021" name="Microorganisms">
        <title>Phylogenomic Reconstruction and Metabolic Potential of the Genus Aminobacter.</title>
        <authorList>
            <person name="Artuso I."/>
            <person name="Turrini P."/>
            <person name="Pirolo M."/>
            <person name="Lugli G.A."/>
            <person name="Ventura M."/>
            <person name="Visca P."/>
        </authorList>
    </citation>
    <scope>NUCLEOTIDE SEQUENCE</scope>
    <source>
        <strain evidence="7">LMG 26462</strain>
    </source>
</reference>
<dbReference type="EMBL" id="JAFLWW010000001">
    <property type="protein sequence ID" value="MBT1154240.1"/>
    <property type="molecule type" value="Genomic_DNA"/>
</dbReference>
<dbReference type="InterPro" id="IPR010583">
    <property type="entry name" value="MipA"/>
</dbReference>
<sequence length="282" mass="29896">MLAKMETATVAFKTSLAAMAFSFWGYSGALAADAATEEQLTEVPDPSRFGRIGEKLAEWHVVAGGGAMIQPEYEGSDEFKVTPVPFVSATLFDTLTVDPTGATLEVFERDAFELSARLGYELGRQEDDSDHLRGMGDIDFGATVGAKAAVELGPVEFFALLDKTIGGSEGLVGRVGLEVTQPVSESLILGASASAVVADENHMQAYFGVSAEQATRSGLKRHDASAGLKRADFSLSATYSINQNWIVRGEAQLGVLLGDAADSPVVMEKLQPSAMLLVGYKF</sequence>
<name>A0A9X1A6G6_9HYPH</name>
<dbReference type="Pfam" id="PF06629">
    <property type="entry name" value="MipA"/>
    <property type="match status" value="1"/>
</dbReference>
<evidence type="ECO:0000256" key="5">
    <source>
        <dbReference type="ARBA" id="ARBA00023237"/>
    </source>
</evidence>
<comment type="subcellular location">
    <subcellularLocation>
        <location evidence="1">Cell outer membrane</location>
    </subcellularLocation>
</comment>
<proteinExistence type="inferred from homology"/>
<evidence type="ECO:0000313" key="8">
    <source>
        <dbReference type="Proteomes" id="UP001138921"/>
    </source>
</evidence>
<organism evidence="7 8">
    <name type="scientific">Aminobacter anthyllidis</name>
    <dbReference type="NCBI Taxonomy" id="1035067"/>
    <lineage>
        <taxon>Bacteria</taxon>
        <taxon>Pseudomonadati</taxon>
        <taxon>Pseudomonadota</taxon>
        <taxon>Alphaproteobacteria</taxon>
        <taxon>Hyphomicrobiales</taxon>
        <taxon>Phyllobacteriaceae</taxon>
        <taxon>Aminobacter</taxon>
    </lineage>
</organism>
<evidence type="ECO:0000313" key="7">
    <source>
        <dbReference type="EMBL" id="MBT1154240.1"/>
    </source>
</evidence>
<dbReference type="PANTHER" id="PTHR38776">
    <property type="entry name" value="MLTA-INTERACTING PROTEIN-RELATED"/>
    <property type="match status" value="1"/>
</dbReference>
<keyword evidence="3 6" id="KW-0732">Signal</keyword>
<feature type="signal peptide" evidence="6">
    <location>
        <begin position="1"/>
        <end position="31"/>
    </location>
</feature>
<evidence type="ECO:0000256" key="4">
    <source>
        <dbReference type="ARBA" id="ARBA00023136"/>
    </source>
</evidence>
<protein>
    <submittedName>
        <fullName evidence="7">MipA/OmpV family protein</fullName>
    </submittedName>
</protein>
<feature type="chain" id="PRO_5040996081" evidence="6">
    <location>
        <begin position="32"/>
        <end position="282"/>
    </location>
</feature>
<dbReference type="PANTHER" id="PTHR38776:SF1">
    <property type="entry name" value="MLTA-INTERACTING PROTEIN-RELATED"/>
    <property type="match status" value="1"/>
</dbReference>
<keyword evidence="8" id="KW-1185">Reference proteome</keyword>